<feature type="chain" id="PRO_5047266266" evidence="2">
    <location>
        <begin position="25"/>
        <end position="361"/>
    </location>
</feature>
<accession>A0ABW4RQJ7</accession>
<dbReference type="InterPro" id="IPR036582">
    <property type="entry name" value="Mao_N_sf"/>
</dbReference>
<comment type="caution">
    <text evidence="4">The sequence shown here is derived from an EMBL/GenBank/DDBJ whole genome shotgun (WGS) entry which is preliminary data.</text>
</comment>
<proteinExistence type="predicted"/>
<dbReference type="Pfam" id="PF07833">
    <property type="entry name" value="Cu_amine_oxidN1"/>
    <property type="match status" value="1"/>
</dbReference>
<evidence type="ECO:0000259" key="3">
    <source>
        <dbReference type="Pfam" id="PF07833"/>
    </source>
</evidence>
<gene>
    <name evidence="4" type="ORF">ACFSC9_22820</name>
</gene>
<dbReference type="Proteomes" id="UP001597233">
    <property type="component" value="Unassembled WGS sequence"/>
</dbReference>
<evidence type="ECO:0000313" key="4">
    <source>
        <dbReference type="EMBL" id="MFD1888324.1"/>
    </source>
</evidence>
<dbReference type="EMBL" id="JBHUEH010000032">
    <property type="protein sequence ID" value="MFD1888324.1"/>
    <property type="molecule type" value="Genomic_DNA"/>
</dbReference>
<feature type="domain" description="Copper amine oxidase-like N-terminal" evidence="3">
    <location>
        <begin position="51"/>
        <end position="100"/>
    </location>
</feature>
<organism evidence="4 5">
    <name type="scientific">Paenibacillus wenxiniae</name>
    <dbReference type="NCBI Taxonomy" id="1636843"/>
    <lineage>
        <taxon>Bacteria</taxon>
        <taxon>Bacillati</taxon>
        <taxon>Bacillota</taxon>
        <taxon>Bacilli</taxon>
        <taxon>Bacillales</taxon>
        <taxon>Paenibacillaceae</taxon>
        <taxon>Paenibacillus</taxon>
    </lineage>
</organism>
<dbReference type="SUPFAM" id="SSF55383">
    <property type="entry name" value="Copper amine oxidase, domain N"/>
    <property type="match status" value="1"/>
</dbReference>
<protein>
    <submittedName>
        <fullName evidence="4">Stalk domain-containing protein</fullName>
    </submittedName>
</protein>
<dbReference type="RefSeq" id="WP_347323044.1">
    <property type="nucleotide sequence ID" value="NZ_JBCGUH010000001.1"/>
</dbReference>
<feature type="signal peptide" evidence="2">
    <location>
        <begin position="1"/>
        <end position="24"/>
    </location>
</feature>
<sequence length="361" mass="39218">MKLNKKPMIIAAVSALAVSGTIFANSTYASDATKQLKAVYANIKVMYNNQGVTVDAAQEPFMINGTTYVPLRVLGDAVGKKVAWNNTDKTVAITDTQVQVPQSTVDALNAQIQSLQLQLTNANTQSTGKDTTITQLQAQVKDLNAQITTLKNQIADNSNSSSGNVSSAMTKLQTALNNSYGDYRSTGASIELTGTQSSVKVSVRVNETAWNDTSSSSRRTLLQNIVDDIKDNTTFKSATISGTVYNKNSTKLMSFTLNNSNSVVIGSNVDLTTVQKNLNNDYGTYRNIKLSIELSNDNDEEIVFRVYANKSDWNLLTDNQGTSLMSSIAADIDAAYSNMGKKIYGFVYDSSNRSSILKRYN</sequence>
<keyword evidence="5" id="KW-1185">Reference proteome</keyword>
<evidence type="ECO:0000256" key="1">
    <source>
        <dbReference type="SAM" id="Coils"/>
    </source>
</evidence>
<keyword evidence="1" id="KW-0175">Coiled coil</keyword>
<keyword evidence="2" id="KW-0732">Signal</keyword>
<evidence type="ECO:0000313" key="5">
    <source>
        <dbReference type="Proteomes" id="UP001597233"/>
    </source>
</evidence>
<evidence type="ECO:0000256" key="2">
    <source>
        <dbReference type="SAM" id="SignalP"/>
    </source>
</evidence>
<feature type="coiled-coil region" evidence="1">
    <location>
        <begin position="105"/>
        <end position="160"/>
    </location>
</feature>
<reference evidence="5" key="1">
    <citation type="journal article" date="2019" name="Int. J. Syst. Evol. Microbiol.">
        <title>The Global Catalogue of Microorganisms (GCM) 10K type strain sequencing project: providing services to taxonomists for standard genome sequencing and annotation.</title>
        <authorList>
            <consortium name="The Broad Institute Genomics Platform"/>
            <consortium name="The Broad Institute Genome Sequencing Center for Infectious Disease"/>
            <person name="Wu L."/>
            <person name="Ma J."/>
        </authorList>
    </citation>
    <scope>NUCLEOTIDE SEQUENCE [LARGE SCALE GENOMIC DNA]</scope>
    <source>
        <strain evidence="5">CCUG 54950</strain>
    </source>
</reference>
<dbReference type="Gene3D" id="1.10.287.1490">
    <property type="match status" value="1"/>
</dbReference>
<dbReference type="InterPro" id="IPR012854">
    <property type="entry name" value="Cu_amine_oxidase-like_N"/>
</dbReference>
<name>A0ABW4RQJ7_9BACL</name>